<dbReference type="EMBL" id="MT143227">
    <property type="protein sequence ID" value="QJA94380.1"/>
    <property type="molecule type" value="Genomic_DNA"/>
</dbReference>
<evidence type="ECO:0000313" key="1">
    <source>
        <dbReference type="EMBL" id="QJA94380.1"/>
    </source>
</evidence>
<protein>
    <recommendedName>
        <fullName evidence="2">Pectate lyase</fullName>
    </recommendedName>
</protein>
<reference evidence="1" key="1">
    <citation type="submission" date="2020-03" db="EMBL/GenBank/DDBJ databases">
        <title>The deep terrestrial virosphere.</title>
        <authorList>
            <person name="Holmfeldt K."/>
            <person name="Nilsson E."/>
            <person name="Simone D."/>
            <person name="Lopez-Fernandez M."/>
            <person name="Wu X."/>
            <person name="de Brujin I."/>
            <person name="Lundin D."/>
            <person name="Andersson A."/>
            <person name="Bertilsson S."/>
            <person name="Dopson M."/>
        </authorList>
    </citation>
    <scope>NUCLEOTIDE SEQUENCE</scope>
    <source>
        <strain evidence="1">MM415B03875</strain>
    </source>
</reference>
<evidence type="ECO:0008006" key="2">
    <source>
        <dbReference type="Google" id="ProtNLM"/>
    </source>
</evidence>
<dbReference type="AlphaFoldDB" id="A0A6M3LHW1"/>
<name>A0A6M3LHW1_9ZZZZ</name>
<sequence length="334" mass="35264">MSVTREMRAQVANIVGPGYGEIICLVADRDDAYGDLLRRRGVTAGSIFTDLAEAEDAMTANRNDCLLVYPGDHAVTASITWDKSVTNIIGVGSKNQRFQPSTLTTGGVRLSCTTAAVAEILLITGDYVSMYGVGTFNSAASTSNKSDINISGRNFYAELCAFRGGNSSTQTANATAGIPIWVDSATAGGGNAMWIKNCHIGSPGNADRTKGPGCIYFEGGAAAGFNPVIENCILSSRHSASTNQSCLVLLEANYAVDRELLFKSCNFYNFVENLASLMDYAIQDECATTHMITLDPGCTMTGIDAWCNVGTYCFTTQTNATSDGGKGIAVDTTP</sequence>
<accession>A0A6M3LHW1</accession>
<organism evidence="1">
    <name type="scientific">viral metagenome</name>
    <dbReference type="NCBI Taxonomy" id="1070528"/>
    <lineage>
        <taxon>unclassified sequences</taxon>
        <taxon>metagenomes</taxon>
        <taxon>organismal metagenomes</taxon>
    </lineage>
</organism>
<proteinExistence type="predicted"/>
<gene>
    <name evidence="1" type="ORF">MM415B03875_0004</name>
</gene>